<dbReference type="AlphaFoldDB" id="A0A7S1K6K4"/>
<sequence length="179" mass="19560">MQRREGIHRPSTTHRIHIIVLSGNVCHLHLSRRKATRRVRLSSPPSPPPHHRCQLFVNVSVLSSLIGLLVVALHLARLGVGAQLAAEQQNVRLRLVDVVVDPAATLHDAHLTPFGLGEQLVLLAATDLIHLASNGMRQNDVAILIHIVLVLVRVFDGVGIVRHGRITLQSPQSPLPSPL</sequence>
<evidence type="ECO:0000313" key="1">
    <source>
        <dbReference type="EMBL" id="CAD9064129.1"/>
    </source>
</evidence>
<organism evidence="1">
    <name type="scientific">Vitrella brassicaformis</name>
    <dbReference type="NCBI Taxonomy" id="1169539"/>
    <lineage>
        <taxon>Eukaryota</taxon>
        <taxon>Sar</taxon>
        <taxon>Alveolata</taxon>
        <taxon>Colpodellida</taxon>
        <taxon>Vitrellaceae</taxon>
        <taxon>Vitrella</taxon>
    </lineage>
</organism>
<gene>
    <name evidence="1" type="ORF">VBRA1451_LOCUS19199</name>
</gene>
<dbReference type="EMBL" id="HBGB01032651">
    <property type="protein sequence ID" value="CAD9064129.1"/>
    <property type="molecule type" value="Transcribed_RNA"/>
</dbReference>
<accession>A0A7S1K6K4</accession>
<protein>
    <submittedName>
        <fullName evidence="1">Uncharacterized protein</fullName>
    </submittedName>
</protein>
<name>A0A7S1K6K4_9ALVE</name>
<reference evidence="1" key="1">
    <citation type="submission" date="2021-01" db="EMBL/GenBank/DDBJ databases">
        <authorList>
            <person name="Corre E."/>
            <person name="Pelletier E."/>
            <person name="Niang G."/>
            <person name="Scheremetjew M."/>
            <person name="Finn R."/>
            <person name="Kale V."/>
            <person name="Holt S."/>
            <person name="Cochrane G."/>
            <person name="Meng A."/>
            <person name="Brown T."/>
            <person name="Cohen L."/>
        </authorList>
    </citation>
    <scope>NUCLEOTIDE SEQUENCE</scope>
    <source>
        <strain evidence="1">CCMP3346</strain>
    </source>
</reference>
<proteinExistence type="predicted"/>